<protein>
    <recommendedName>
        <fullName evidence="4">Fungal N-terminal domain-containing protein</fullName>
    </recommendedName>
</protein>
<dbReference type="PANTHER" id="PTHR36167">
    <property type="entry name" value="C2H2 FINGER DOMAIN TRANSCRIPTION FACTOR (EUROFUNG)-RELATED"/>
    <property type="match status" value="1"/>
</dbReference>
<sequence length="606" mass="66977">MAEVVGLVASVVQLAGAGLKLSQALYQYADGVATADRRIKNIANEVRLTSLVIQELGGIFEQHETASLISENAVRTAKETIKECSAVFTEIEVIIDKTKPGKMGRLMLPFRDNKIEVLRSQIDKLKSTLELLMQVLIFAQQVSSNKLSREAEAKQRKEITHLRELAKQTAKRYEESLRSFSISDDSTAVDDDERSLQEGDGFVSPSDLFKAASSISSMINPETLATCVNHVQTLLADIETLQLALATKVDGDDHSDHHQKAIGSYFMARSHLDSVLLGNSKVNITSTQTQQLIDRTSTRSTASELRRERTPDTVHEKSPNRHTSAASSAKTVAKDTERVSVSCDLGWKSTGPPLGTSSEEGPKISKEILQKLAQEELRREERTFSSARDNRPPKRLSLPSLPPPQSTRDGSRSPSGPYLIEERRPFASIGVPRQISPRPEKDNPNPNLVLPPAPIHSEYDVKSYASYTSVPSQRPVPSISYPRSERENRSMETASKTRLGILSPFRPKTTAIQLQEQEKLQKTEKEATTRERDVSTRRRTSKQKMVLGEFLGDQSLGSWADGMEEEPKKIQRGGGGGGFGSSGDRPPPAKVDEVDELLREWTTVLG</sequence>
<organism evidence="2 3">
    <name type="scientific">Alternaria dauci</name>
    <dbReference type="NCBI Taxonomy" id="48095"/>
    <lineage>
        <taxon>Eukaryota</taxon>
        <taxon>Fungi</taxon>
        <taxon>Dikarya</taxon>
        <taxon>Ascomycota</taxon>
        <taxon>Pezizomycotina</taxon>
        <taxon>Dothideomycetes</taxon>
        <taxon>Pleosporomycetidae</taxon>
        <taxon>Pleosporales</taxon>
        <taxon>Pleosporineae</taxon>
        <taxon>Pleosporaceae</taxon>
        <taxon>Alternaria</taxon>
        <taxon>Alternaria sect. Porri</taxon>
    </lineage>
</organism>
<evidence type="ECO:0000313" key="3">
    <source>
        <dbReference type="Proteomes" id="UP001578633"/>
    </source>
</evidence>
<feature type="compositionally biased region" description="Polar residues" evidence="1">
    <location>
        <begin position="288"/>
        <end position="303"/>
    </location>
</feature>
<dbReference type="EMBL" id="JBHGVX010000003">
    <property type="protein sequence ID" value="KAL1797248.1"/>
    <property type="molecule type" value="Genomic_DNA"/>
</dbReference>
<feature type="compositionally biased region" description="Basic and acidic residues" evidence="1">
    <location>
        <begin position="517"/>
        <end position="536"/>
    </location>
</feature>
<dbReference type="RefSeq" id="XP_069307832.1">
    <property type="nucleotide sequence ID" value="XM_069449995.1"/>
</dbReference>
<accession>A0ABR3UMG7</accession>
<dbReference type="InterPro" id="IPR039327">
    <property type="entry name" value="CON7-like"/>
</dbReference>
<dbReference type="Proteomes" id="UP001578633">
    <property type="component" value="Chromosome 3"/>
</dbReference>
<comment type="caution">
    <text evidence="2">The sequence shown here is derived from an EMBL/GenBank/DDBJ whole genome shotgun (WGS) entry which is preliminary data.</text>
</comment>
<feature type="region of interest" description="Disordered" evidence="1">
    <location>
        <begin position="517"/>
        <end position="540"/>
    </location>
</feature>
<dbReference type="PANTHER" id="PTHR36167:SF4">
    <property type="entry name" value="FUNGAL N-TERMINAL DOMAIN-CONTAINING PROTEIN"/>
    <property type="match status" value="1"/>
</dbReference>
<evidence type="ECO:0000313" key="2">
    <source>
        <dbReference type="EMBL" id="KAL1797248.1"/>
    </source>
</evidence>
<keyword evidence="3" id="KW-1185">Reference proteome</keyword>
<dbReference type="GeneID" id="96084176"/>
<name>A0ABR3UMG7_9PLEO</name>
<feature type="region of interest" description="Disordered" evidence="1">
    <location>
        <begin position="466"/>
        <end position="494"/>
    </location>
</feature>
<proteinExistence type="predicted"/>
<feature type="region of interest" description="Disordered" evidence="1">
    <location>
        <begin position="555"/>
        <end position="594"/>
    </location>
</feature>
<feature type="region of interest" description="Disordered" evidence="1">
    <location>
        <begin position="288"/>
        <end position="364"/>
    </location>
</feature>
<feature type="compositionally biased region" description="Basic and acidic residues" evidence="1">
    <location>
        <begin position="376"/>
        <end position="392"/>
    </location>
</feature>
<feature type="compositionally biased region" description="Gly residues" evidence="1">
    <location>
        <begin position="572"/>
        <end position="581"/>
    </location>
</feature>
<evidence type="ECO:0008006" key="4">
    <source>
        <dbReference type="Google" id="ProtNLM"/>
    </source>
</evidence>
<feature type="compositionally biased region" description="Basic and acidic residues" evidence="1">
    <location>
        <begin position="304"/>
        <end position="319"/>
    </location>
</feature>
<gene>
    <name evidence="2" type="ORF">ACET3X_003854</name>
</gene>
<evidence type="ECO:0000256" key="1">
    <source>
        <dbReference type="SAM" id="MobiDB-lite"/>
    </source>
</evidence>
<reference evidence="2 3" key="1">
    <citation type="submission" date="2024-09" db="EMBL/GenBank/DDBJ databases">
        <title>T2T genomes of carrot and Alternaria dauci and their utility for understanding host-pathogen interaction during carrot leaf blight disease.</title>
        <authorList>
            <person name="Liu W."/>
            <person name="Xu S."/>
            <person name="Ou C."/>
            <person name="Liu X."/>
            <person name="Zhuang F."/>
            <person name="Deng X.W."/>
        </authorList>
    </citation>
    <scope>NUCLEOTIDE SEQUENCE [LARGE SCALE GENOMIC DNA]</scope>
    <source>
        <strain evidence="2 3">A2016</strain>
    </source>
</reference>
<feature type="region of interest" description="Disordered" evidence="1">
    <location>
        <begin position="376"/>
        <end position="454"/>
    </location>
</feature>